<dbReference type="Proteomes" id="UP001172673">
    <property type="component" value="Unassembled WGS sequence"/>
</dbReference>
<proteinExistence type="predicted"/>
<feature type="domain" description="DUF7223" evidence="2">
    <location>
        <begin position="68"/>
        <end position="284"/>
    </location>
</feature>
<dbReference type="Pfam" id="PF23865">
    <property type="entry name" value="DUF7223"/>
    <property type="match status" value="1"/>
</dbReference>
<dbReference type="InterPro" id="IPR055647">
    <property type="entry name" value="DUF7223"/>
</dbReference>
<evidence type="ECO:0000256" key="1">
    <source>
        <dbReference type="SAM" id="MobiDB-lite"/>
    </source>
</evidence>
<comment type="caution">
    <text evidence="3">The sequence shown here is derived from an EMBL/GenBank/DDBJ whole genome shotgun (WGS) entry which is preliminary data.</text>
</comment>
<evidence type="ECO:0000313" key="3">
    <source>
        <dbReference type="EMBL" id="KAJ9604025.1"/>
    </source>
</evidence>
<accession>A0AA39CD83</accession>
<feature type="region of interest" description="Disordered" evidence="1">
    <location>
        <begin position="1"/>
        <end position="30"/>
    </location>
</feature>
<reference evidence="3" key="1">
    <citation type="submission" date="2022-10" db="EMBL/GenBank/DDBJ databases">
        <title>Culturing micro-colonial fungi from biological soil crusts in the Mojave desert and describing Neophaeococcomyces mojavensis, and introducing the new genera and species Taxawa tesnikishii.</title>
        <authorList>
            <person name="Kurbessoian T."/>
            <person name="Stajich J.E."/>
        </authorList>
    </citation>
    <scope>NUCLEOTIDE SEQUENCE</scope>
    <source>
        <strain evidence="3">TK_41</strain>
    </source>
</reference>
<protein>
    <recommendedName>
        <fullName evidence="2">DUF7223 domain-containing protein</fullName>
    </recommendedName>
</protein>
<gene>
    <name evidence="3" type="ORF">H2200_011548</name>
</gene>
<feature type="compositionally biased region" description="Basic and acidic residues" evidence="1">
    <location>
        <begin position="1"/>
        <end position="18"/>
    </location>
</feature>
<keyword evidence="4" id="KW-1185">Reference proteome</keyword>
<evidence type="ECO:0000259" key="2">
    <source>
        <dbReference type="Pfam" id="PF23865"/>
    </source>
</evidence>
<dbReference type="EMBL" id="JAPDRK010000020">
    <property type="protein sequence ID" value="KAJ9604025.1"/>
    <property type="molecule type" value="Genomic_DNA"/>
</dbReference>
<dbReference type="AlphaFoldDB" id="A0AA39CD83"/>
<sequence length="428" mass="44785">MTPTALKERLGRRDVHPKDPRRRQASPTTASLSLTLTSPLSSIPAATATSLSIDLAHGVDDTWFPLNAITNDANPLPINIGCKNCSTSGTFNLEQGEWSFDLDNLFDANTLTDIINGGYVQLSFANFVAHVEIEIEPSLQGDISLPLFSIPVAGFTIPEIGSGGLFVEPMLTLSWALTGGIEMSYGFELKIPDLKVLLDFANLNASSVSGLDTVSLTDVPFQANVSDLELSLRLALAPRITLGLQLLENLITAEVGTSFDLPKTTVTITQLATDAVDATCDKSNGEDVVPAFQSNFEDLFQNLTHIATQVELGIGLVVQAGISALPRLDLSSSIELASLPVAALPTQCLAFQTQATGLPGFTPAASALKAVQASASTSSSASAAAARSSEAASNGRGMDNSASGWRHSGVAARNSLCAIVVVMGLSLL</sequence>
<name>A0AA39CD83_9EURO</name>
<evidence type="ECO:0000313" key="4">
    <source>
        <dbReference type="Proteomes" id="UP001172673"/>
    </source>
</evidence>
<organism evidence="3 4">
    <name type="scientific">Cladophialophora chaetospira</name>
    <dbReference type="NCBI Taxonomy" id="386627"/>
    <lineage>
        <taxon>Eukaryota</taxon>
        <taxon>Fungi</taxon>
        <taxon>Dikarya</taxon>
        <taxon>Ascomycota</taxon>
        <taxon>Pezizomycotina</taxon>
        <taxon>Eurotiomycetes</taxon>
        <taxon>Chaetothyriomycetidae</taxon>
        <taxon>Chaetothyriales</taxon>
        <taxon>Herpotrichiellaceae</taxon>
        <taxon>Cladophialophora</taxon>
    </lineage>
</organism>